<evidence type="ECO:0000259" key="1">
    <source>
        <dbReference type="SMART" id="SM01117"/>
    </source>
</evidence>
<dbReference type="AlphaFoldDB" id="A0A2M8Z3C7"/>
<proteinExistence type="predicted"/>
<sequence length="156" mass="17702">MELNMFLNYIGNCVKHINEDIERLHSNQYNNNVVLDHLSSEVIMLESHIKYFSQSNQVDMEETQYPYQAIHANQAEEEVPRYFTLEELSRYDGKNGAPAYVAVNGVVYDVTNNSVWKGDSHFGLNPGNDLSVNFATCHPGAMVLTRLPIIGYLATE</sequence>
<feature type="domain" description="Cytochrome b5 heme-binding" evidence="1">
    <location>
        <begin position="83"/>
        <end position="154"/>
    </location>
</feature>
<dbReference type="InterPro" id="IPR001199">
    <property type="entry name" value="Cyt_B5-like_heme/steroid-bd"/>
</dbReference>
<comment type="caution">
    <text evidence="2">The sequence shown here is derived from an EMBL/GenBank/DDBJ whole genome shotgun (WGS) entry which is preliminary data.</text>
</comment>
<dbReference type="RefSeq" id="WP_242976903.1">
    <property type="nucleotide sequence ID" value="NZ_PGET01000001.1"/>
</dbReference>
<dbReference type="Pfam" id="PF00173">
    <property type="entry name" value="Cyt-b5"/>
    <property type="match status" value="1"/>
</dbReference>
<evidence type="ECO:0000313" key="3">
    <source>
        <dbReference type="Proteomes" id="UP000231092"/>
    </source>
</evidence>
<dbReference type="SUPFAM" id="SSF55856">
    <property type="entry name" value="Cytochrome b5-like heme/steroid binding domain"/>
    <property type="match status" value="1"/>
</dbReference>
<gene>
    <name evidence="2" type="ORF">H171_1452</name>
</gene>
<organism evidence="2 3">
    <name type="scientific">[Clostridium] celerecrescens 18A</name>
    <dbReference type="NCBI Taxonomy" id="1286362"/>
    <lineage>
        <taxon>Bacteria</taxon>
        <taxon>Bacillati</taxon>
        <taxon>Bacillota</taxon>
        <taxon>Clostridia</taxon>
        <taxon>Lachnospirales</taxon>
        <taxon>Lachnospiraceae</taxon>
        <taxon>Lacrimispora</taxon>
    </lineage>
</organism>
<dbReference type="SMART" id="SM01117">
    <property type="entry name" value="Cyt-b5"/>
    <property type="match status" value="1"/>
</dbReference>
<dbReference type="Proteomes" id="UP000231092">
    <property type="component" value="Unassembled WGS sequence"/>
</dbReference>
<dbReference type="Gene3D" id="3.10.120.10">
    <property type="entry name" value="Cytochrome b5-like heme/steroid binding domain"/>
    <property type="match status" value="1"/>
</dbReference>
<protein>
    <submittedName>
        <fullName evidence="2">Putative heme/steroid binding protein</fullName>
    </submittedName>
</protein>
<dbReference type="InterPro" id="IPR036400">
    <property type="entry name" value="Cyt_B5-like_heme/steroid_sf"/>
</dbReference>
<name>A0A2M8Z3C7_9FIRM</name>
<evidence type="ECO:0000313" key="2">
    <source>
        <dbReference type="EMBL" id="PJJ27965.1"/>
    </source>
</evidence>
<dbReference type="EMBL" id="PGET01000001">
    <property type="protein sequence ID" value="PJJ27965.1"/>
    <property type="molecule type" value="Genomic_DNA"/>
</dbReference>
<reference evidence="2 3" key="1">
    <citation type="submission" date="2017-11" db="EMBL/GenBank/DDBJ databases">
        <title>Understudied soil microbes with underappreciated capabilities: Untangling the Clostridium saccharolyticum group.</title>
        <authorList>
            <person name="Leschine S."/>
        </authorList>
    </citation>
    <scope>NUCLEOTIDE SEQUENCE [LARGE SCALE GENOMIC DNA]</scope>
    <source>
        <strain evidence="2 3">18A</strain>
    </source>
</reference>
<accession>A0A2M8Z3C7</accession>